<dbReference type="EMBL" id="JAIVGD010000028">
    <property type="protein sequence ID" value="KAH0738657.1"/>
    <property type="molecule type" value="Genomic_DNA"/>
</dbReference>
<dbReference type="PANTHER" id="PTHR36766">
    <property type="entry name" value="PLANT BROAD-SPECTRUM MILDEW RESISTANCE PROTEIN RPW8"/>
    <property type="match status" value="1"/>
</dbReference>
<gene>
    <name evidence="3" type="ORF">KY290_037362</name>
</gene>
<keyword evidence="4" id="KW-1185">Reference proteome</keyword>
<comment type="caution">
    <text evidence="3">The sequence shown here is derived from an EMBL/GenBank/DDBJ whole genome shotgun (WGS) entry which is preliminary data.</text>
</comment>
<dbReference type="Proteomes" id="UP000826656">
    <property type="component" value="Unassembled WGS sequence"/>
</dbReference>
<dbReference type="Pfam" id="PF00931">
    <property type="entry name" value="NB-ARC"/>
    <property type="match status" value="1"/>
</dbReference>
<reference evidence="3 4" key="1">
    <citation type="journal article" date="2021" name="bioRxiv">
        <title>Chromosome-scale and haplotype-resolved genome assembly of a tetraploid potato cultivar.</title>
        <authorList>
            <person name="Sun H."/>
            <person name="Jiao W.-B."/>
            <person name="Krause K."/>
            <person name="Campoy J.A."/>
            <person name="Goel M."/>
            <person name="Folz-Donahue K."/>
            <person name="Kukat C."/>
            <person name="Huettel B."/>
            <person name="Schneeberger K."/>
        </authorList>
    </citation>
    <scope>NUCLEOTIDE SEQUENCE [LARGE SCALE GENOMIC DNA]</scope>
    <source>
        <strain evidence="3">SolTubOtavaFocal</strain>
        <tissue evidence="3">Leaves</tissue>
    </source>
</reference>
<evidence type="ECO:0000259" key="2">
    <source>
        <dbReference type="Pfam" id="PF00931"/>
    </source>
</evidence>
<dbReference type="PANTHER" id="PTHR36766:SF44">
    <property type="entry name" value="NBS-CODING RESISTANCE GENE ANALOG"/>
    <property type="match status" value="1"/>
</dbReference>
<dbReference type="InterPro" id="IPR002182">
    <property type="entry name" value="NB-ARC"/>
</dbReference>
<evidence type="ECO:0000256" key="1">
    <source>
        <dbReference type="ARBA" id="ARBA00022821"/>
    </source>
</evidence>
<name>A0ABQ7TVA1_SOLTU</name>
<dbReference type="InterPro" id="IPR027417">
    <property type="entry name" value="P-loop_NTPase"/>
</dbReference>
<accession>A0ABQ7TVA1</accession>
<dbReference type="SUPFAM" id="SSF52540">
    <property type="entry name" value="P-loop containing nucleoside triphosphate hydrolases"/>
    <property type="match status" value="1"/>
</dbReference>
<keyword evidence="1" id="KW-0611">Plant defense</keyword>
<proteinExistence type="predicted"/>
<protein>
    <recommendedName>
        <fullName evidence="2">NB-ARC domain-containing protein</fullName>
    </recommendedName>
</protein>
<organism evidence="3 4">
    <name type="scientific">Solanum tuberosum</name>
    <name type="common">Potato</name>
    <dbReference type="NCBI Taxonomy" id="4113"/>
    <lineage>
        <taxon>Eukaryota</taxon>
        <taxon>Viridiplantae</taxon>
        <taxon>Streptophyta</taxon>
        <taxon>Embryophyta</taxon>
        <taxon>Tracheophyta</taxon>
        <taxon>Spermatophyta</taxon>
        <taxon>Magnoliopsida</taxon>
        <taxon>eudicotyledons</taxon>
        <taxon>Gunneridae</taxon>
        <taxon>Pentapetalae</taxon>
        <taxon>asterids</taxon>
        <taxon>lamiids</taxon>
        <taxon>Solanales</taxon>
        <taxon>Solanaceae</taxon>
        <taxon>Solanoideae</taxon>
        <taxon>Solaneae</taxon>
        <taxon>Solanum</taxon>
    </lineage>
</organism>
<evidence type="ECO:0000313" key="4">
    <source>
        <dbReference type="Proteomes" id="UP000826656"/>
    </source>
</evidence>
<dbReference type="Gene3D" id="3.40.50.300">
    <property type="entry name" value="P-loop containing nucleotide triphosphate hydrolases"/>
    <property type="match status" value="1"/>
</dbReference>
<feature type="domain" description="NB-ARC" evidence="2">
    <location>
        <begin position="1"/>
        <end position="141"/>
    </location>
</feature>
<sequence length="141" mass="16747">MGEQGKTTCVRLLYNNEVIVSHFDVRAWYIISQTYNWRELLRDIFSQVTGFKIKVDEVGKLADMLQKSLLGKRYFIALDDMWDGMEWDELRLSLPDDENRSRIVVSTRLEKAGEYVKHHTNPYFLPFLTLKESWELLQKKV</sequence>
<evidence type="ECO:0000313" key="3">
    <source>
        <dbReference type="EMBL" id="KAH0738657.1"/>
    </source>
</evidence>